<dbReference type="EMBL" id="JAODUO010001025">
    <property type="protein sequence ID" value="KAK2171793.1"/>
    <property type="molecule type" value="Genomic_DNA"/>
</dbReference>
<reference evidence="1" key="1">
    <citation type="journal article" date="2023" name="Mol. Biol. Evol.">
        <title>Third-Generation Sequencing Reveals the Adaptive Role of the Epigenome in Three Deep-Sea Polychaetes.</title>
        <authorList>
            <person name="Perez M."/>
            <person name="Aroh O."/>
            <person name="Sun Y."/>
            <person name="Lan Y."/>
            <person name="Juniper S.K."/>
            <person name="Young C.R."/>
            <person name="Angers B."/>
            <person name="Qian P.Y."/>
        </authorList>
    </citation>
    <scope>NUCLEOTIDE SEQUENCE</scope>
    <source>
        <strain evidence="1">R07B-5</strain>
    </source>
</reference>
<dbReference type="GO" id="GO:0043022">
    <property type="term" value="F:ribosome binding"/>
    <property type="evidence" value="ECO:0007669"/>
    <property type="project" value="TreeGrafter"/>
</dbReference>
<evidence type="ECO:0000313" key="2">
    <source>
        <dbReference type="Proteomes" id="UP001209878"/>
    </source>
</evidence>
<proteinExistence type="predicted"/>
<protein>
    <recommendedName>
        <fullName evidence="3">Tim44-like domain-containing protein</fullName>
    </recommendedName>
</protein>
<dbReference type="PANTHER" id="PTHR13333:SF5">
    <property type="entry name" value="M-AAA PROTEASE-INTERACTING PROTEIN 1, MITOCHONDRIAL"/>
    <property type="match status" value="1"/>
</dbReference>
<dbReference type="GO" id="GO:0005743">
    <property type="term" value="C:mitochondrial inner membrane"/>
    <property type="evidence" value="ECO:0007669"/>
    <property type="project" value="TreeGrafter"/>
</dbReference>
<name>A0AAD9KJQ9_RIDPI</name>
<evidence type="ECO:0008006" key="3">
    <source>
        <dbReference type="Google" id="ProtNLM"/>
    </source>
</evidence>
<gene>
    <name evidence="1" type="ORF">NP493_1026g00018</name>
</gene>
<sequence>MLTEAVCRSNMATPMFRCLSHRAGQIKLQLARWCLEQHAKNSLKYAIASPELLACGKADDKSMPAFSGSLCATNNVNKESRRYLSKVNDDRSRGGRKPKRPLRLMAFPELIWPHPLKSLKNMFFSFLIKGYYDDQFSPDTFLKGCEQAVDVVSNLISKGSFDELEGLVARDAISEIRTNYEELDLKQRNFIDVDPKDFFFRFIYEIGMIFDEKTDRRFVEITTIFQGFHGLDEIRSKNPESYAEEMQTAQEQIFVCNYRFIREYTKSKDDSWMINKLNHFSPKELVMNSDIFRR</sequence>
<comment type="caution">
    <text evidence="1">The sequence shown here is derived from an EMBL/GenBank/DDBJ whole genome shotgun (WGS) entry which is preliminary data.</text>
</comment>
<dbReference type="GO" id="GO:0032979">
    <property type="term" value="P:protein insertion into mitochondrial inner membrane from matrix"/>
    <property type="evidence" value="ECO:0007669"/>
    <property type="project" value="TreeGrafter"/>
</dbReference>
<organism evidence="1 2">
    <name type="scientific">Ridgeia piscesae</name>
    <name type="common">Tubeworm</name>
    <dbReference type="NCBI Taxonomy" id="27915"/>
    <lineage>
        <taxon>Eukaryota</taxon>
        <taxon>Metazoa</taxon>
        <taxon>Spiralia</taxon>
        <taxon>Lophotrochozoa</taxon>
        <taxon>Annelida</taxon>
        <taxon>Polychaeta</taxon>
        <taxon>Sedentaria</taxon>
        <taxon>Canalipalpata</taxon>
        <taxon>Sabellida</taxon>
        <taxon>Siboglinidae</taxon>
        <taxon>Ridgeia</taxon>
    </lineage>
</organism>
<keyword evidence="2" id="KW-1185">Reference proteome</keyword>
<dbReference type="AlphaFoldDB" id="A0AAD9KJQ9"/>
<evidence type="ECO:0000313" key="1">
    <source>
        <dbReference type="EMBL" id="KAK2171793.1"/>
    </source>
</evidence>
<accession>A0AAD9KJQ9</accession>
<dbReference type="PANTHER" id="PTHR13333">
    <property type="entry name" value="M-AAA PROTEASE-INTERACTING PROTEIN 1, MITOCHONDRIAL"/>
    <property type="match status" value="1"/>
</dbReference>
<dbReference type="Proteomes" id="UP001209878">
    <property type="component" value="Unassembled WGS sequence"/>
</dbReference>